<feature type="transmembrane region" description="Helical" evidence="1">
    <location>
        <begin position="106"/>
        <end position="128"/>
    </location>
</feature>
<dbReference type="InterPro" id="IPR009845">
    <property type="entry name" value="DUF1405"/>
</dbReference>
<proteinExistence type="predicted"/>
<comment type="caution">
    <text evidence="2">The sequence shown here is derived from an EMBL/GenBank/DDBJ whole genome shotgun (WGS) entry which is preliminary data.</text>
</comment>
<organism evidence="2 3">
    <name type="scientific">Staphylococcus haemolyticus</name>
    <dbReference type="NCBI Taxonomy" id="1283"/>
    <lineage>
        <taxon>Bacteria</taxon>
        <taxon>Bacillati</taxon>
        <taxon>Bacillota</taxon>
        <taxon>Bacilli</taxon>
        <taxon>Bacillales</taxon>
        <taxon>Staphylococcaceae</taxon>
        <taxon>Staphylococcus</taxon>
    </lineage>
</organism>
<keyword evidence="1" id="KW-0472">Membrane</keyword>
<feature type="transmembrane region" description="Helical" evidence="1">
    <location>
        <begin position="46"/>
        <end position="70"/>
    </location>
</feature>
<protein>
    <submittedName>
        <fullName evidence="2">DUF1405 domain-containing protein</fullName>
    </submittedName>
</protein>
<dbReference type="EMBL" id="LORN02000015">
    <property type="protein sequence ID" value="PNN21150.1"/>
    <property type="molecule type" value="Genomic_DNA"/>
</dbReference>
<accession>A0A2K0A802</accession>
<name>A0A2K0A802_STAHA</name>
<evidence type="ECO:0000313" key="3">
    <source>
        <dbReference type="Proteomes" id="UP000053523"/>
    </source>
</evidence>
<feature type="transmembrane region" description="Helical" evidence="1">
    <location>
        <begin position="79"/>
        <end position="100"/>
    </location>
</feature>
<dbReference type="AlphaFoldDB" id="A0A2K0A802"/>
<sequence length="208" mass="24754">MLTLKQMWELTLYRHSCLIFLLIFNILGTLYGFIWYGDQLVKTPWYFLPFIPDSPIASLFLCIVIICLIFNKHIPFVEALAFVTLVKYGLWAIIMNILMINLDQNLTIMNVFLIISHGIMAIQAIYFYPRLKIRISGLLVAMIWVLNNDYMDYVLNKYPSYYDFIEQHKEMVGYIAFWLSVFALSLYYNLKKSYRLNYLIKYKIVSRI</sequence>
<feature type="transmembrane region" description="Helical" evidence="1">
    <location>
        <begin position="12"/>
        <end position="34"/>
    </location>
</feature>
<keyword evidence="1" id="KW-1133">Transmembrane helix</keyword>
<evidence type="ECO:0000256" key="1">
    <source>
        <dbReference type="SAM" id="Phobius"/>
    </source>
</evidence>
<dbReference type="RefSeq" id="WP_037550456.1">
    <property type="nucleotide sequence ID" value="NZ_CAJCHG010000001.1"/>
</dbReference>
<dbReference type="PANTHER" id="PTHR40042:SF1">
    <property type="entry name" value="DUF1405 DOMAIN-CONTAINING PROTEIN"/>
    <property type="match status" value="1"/>
</dbReference>
<feature type="transmembrane region" description="Helical" evidence="1">
    <location>
        <begin position="135"/>
        <end position="151"/>
    </location>
</feature>
<feature type="transmembrane region" description="Helical" evidence="1">
    <location>
        <begin position="171"/>
        <end position="190"/>
    </location>
</feature>
<keyword evidence="1" id="KW-0812">Transmembrane</keyword>
<gene>
    <name evidence="2" type="ORF">AL503_010385</name>
</gene>
<dbReference type="PANTHER" id="PTHR40042">
    <property type="entry name" value="HYPOTHETICAL MEMBRANE SPANNING PROTEIN"/>
    <property type="match status" value="1"/>
</dbReference>
<dbReference type="Pfam" id="PF07187">
    <property type="entry name" value="DUF1405"/>
    <property type="match status" value="1"/>
</dbReference>
<evidence type="ECO:0000313" key="2">
    <source>
        <dbReference type="EMBL" id="PNN21150.1"/>
    </source>
</evidence>
<dbReference type="Proteomes" id="UP000053523">
    <property type="component" value="Unassembled WGS sequence"/>
</dbReference>
<reference evidence="2 3" key="1">
    <citation type="submission" date="2017-12" db="EMBL/GenBank/DDBJ databases">
        <title>FDA dAtabase for Regulatory Grade micrObial Sequences (FDA-ARGOS): Supporting development and validation of Infectious Disease Dx tests.</title>
        <authorList>
            <person name="Hoffmann M."/>
            <person name="Allard M."/>
            <person name="Evans P."/>
            <person name="Brown E."/>
            <person name="Tallon L."/>
            <person name="Sadzewicz L."/>
            <person name="Sengamalay N."/>
            <person name="Ott S."/>
            <person name="Godinez A."/>
            <person name="Nagaraj S."/>
            <person name="Vavikolanu K."/>
            <person name="Aluvathingal J."/>
            <person name="Nadendla S."/>
            <person name="Sichtig H."/>
        </authorList>
    </citation>
    <scope>NUCLEOTIDE SEQUENCE [LARGE SCALE GENOMIC DNA]</scope>
    <source>
        <strain evidence="2 3">FDAARGOS_148</strain>
    </source>
</reference>